<evidence type="ECO:0000313" key="5">
    <source>
        <dbReference type="EMBL" id="RKQ60842.1"/>
    </source>
</evidence>
<dbReference type="Gene3D" id="1.10.260.40">
    <property type="entry name" value="lambda repressor-like DNA-binding domains"/>
    <property type="match status" value="1"/>
</dbReference>
<dbReference type="GO" id="GO:0000976">
    <property type="term" value="F:transcription cis-regulatory region binding"/>
    <property type="evidence" value="ECO:0007669"/>
    <property type="project" value="TreeGrafter"/>
</dbReference>
<dbReference type="SUPFAM" id="SSF47413">
    <property type="entry name" value="lambda repressor-like DNA-binding domains"/>
    <property type="match status" value="1"/>
</dbReference>
<evidence type="ECO:0000313" key="6">
    <source>
        <dbReference type="Proteomes" id="UP000279384"/>
    </source>
</evidence>
<protein>
    <submittedName>
        <fullName evidence="5">LacI family transcriptional regulator</fullName>
    </submittedName>
</protein>
<gene>
    <name evidence="5" type="ORF">C8E02_0599</name>
</gene>
<comment type="caution">
    <text evidence="5">The sequence shown here is derived from an EMBL/GenBank/DDBJ whole genome shotgun (WGS) entry which is preliminary data.</text>
</comment>
<keyword evidence="2" id="KW-0238">DNA-binding</keyword>
<evidence type="ECO:0000256" key="2">
    <source>
        <dbReference type="ARBA" id="ARBA00023125"/>
    </source>
</evidence>
<keyword evidence="1" id="KW-0805">Transcription regulation</keyword>
<dbReference type="InterPro" id="IPR046335">
    <property type="entry name" value="LacI/GalR-like_sensor"/>
</dbReference>
<evidence type="ECO:0000256" key="3">
    <source>
        <dbReference type="ARBA" id="ARBA00023163"/>
    </source>
</evidence>
<dbReference type="AlphaFoldDB" id="A0A495BJT4"/>
<dbReference type="EMBL" id="RBID01000011">
    <property type="protein sequence ID" value="RKQ60842.1"/>
    <property type="molecule type" value="Genomic_DNA"/>
</dbReference>
<dbReference type="InterPro" id="IPR000843">
    <property type="entry name" value="HTH_LacI"/>
</dbReference>
<dbReference type="RefSeq" id="WP_120809574.1">
    <property type="nucleotide sequence ID" value="NZ_RBID01000011.1"/>
</dbReference>
<dbReference type="Proteomes" id="UP000279384">
    <property type="component" value="Unassembled WGS sequence"/>
</dbReference>
<keyword evidence="3" id="KW-0804">Transcription</keyword>
<evidence type="ECO:0000256" key="1">
    <source>
        <dbReference type="ARBA" id="ARBA00023015"/>
    </source>
</evidence>
<reference evidence="5 6" key="1">
    <citation type="submission" date="2018-10" db="EMBL/GenBank/DDBJ databases">
        <title>Genomic Encyclopedia of Type Strains, Phase IV (KMG-IV): sequencing the most valuable type-strain genomes for metagenomic binning, comparative biology and taxonomic classification.</title>
        <authorList>
            <person name="Goeker M."/>
        </authorList>
    </citation>
    <scope>NUCLEOTIDE SEQUENCE [LARGE SCALE GENOMIC DNA]</scope>
    <source>
        <strain evidence="5 6">DSM 3303</strain>
    </source>
</reference>
<dbReference type="CDD" id="cd01392">
    <property type="entry name" value="HTH_LacI"/>
    <property type="match status" value="1"/>
</dbReference>
<dbReference type="InterPro" id="IPR028082">
    <property type="entry name" value="Peripla_BP_I"/>
</dbReference>
<dbReference type="CDD" id="cd01575">
    <property type="entry name" value="PBP1_GntR"/>
    <property type="match status" value="1"/>
</dbReference>
<dbReference type="PANTHER" id="PTHR30146">
    <property type="entry name" value="LACI-RELATED TRANSCRIPTIONAL REPRESSOR"/>
    <property type="match status" value="1"/>
</dbReference>
<dbReference type="Pfam" id="PF00356">
    <property type="entry name" value="LacI"/>
    <property type="match status" value="1"/>
</dbReference>
<dbReference type="InterPro" id="IPR010982">
    <property type="entry name" value="Lambda_DNA-bd_dom_sf"/>
</dbReference>
<dbReference type="GO" id="GO:0003700">
    <property type="term" value="F:DNA-binding transcription factor activity"/>
    <property type="evidence" value="ECO:0007669"/>
    <property type="project" value="TreeGrafter"/>
</dbReference>
<name>A0A495BJT4_VOGIN</name>
<dbReference type="SMART" id="SM00354">
    <property type="entry name" value="HTH_LACI"/>
    <property type="match status" value="1"/>
</dbReference>
<proteinExistence type="predicted"/>
<dbReference type="SUPFAM" id="SSF53822">
    <property type="entry name" value="Periplasmic binding protein-like I"/>
    <property type="match status" value="1"/>
</dbReference>
<dbReference type="Pfam" id="PF13377">
    <property type="entry name" value="Peripla_BP_3"/>
    <property type="match status" value="1"/>
</dbReference>
<organism evidence="5 6">
    <name type="scientific">Vogesella indigofera</name>
    <name type="common">Pseudomonas indigofera</name>
    <dbReference type="NCBI Taxonomy" id="45465"/>
    <lineage>
        <taxon>Bacteria</taxon>
        <taxon>Pseudomonadati</taxon>
        <taxon>Pseudomonadota</taxon>
        <taxon>Betaproteobacteria</taxon>
        <taxon>Neisseriales</taxon>
        <taxon>Chromobacteriaceae</taxon>
        <taxon>Vogesella</taxon>
    </lineage>
</organism>
<dbReference type="PANTHER" id="PTHR30146:SF2">
    <property type="entry name" value="HTH-TYPE TRANSCRIPTIONAL REGULATOR GNTR"/>
    <property type="match status" value="1"/>
</dbReference>
<sequence>MSERKPRAGQSRTTLSDVANHIGVSAITISRALNKPELVSEALRQRIDDAVQLLGYVPNRAARALASAKSHSVVVLVPSLSNTVFVDTLAAIHDTLHPAGYQMLIGDTRYSPQAEEKLLRTYLEYNPDGILITGFDHTPTAQTLLQTAAIPTVHMMELAEQGDSPCVGFSQYDSGYALTRFLLDKGYRRIAFLAAQLDPRTLKRGEGYRAALREAGLYQPQRELAEASPSSVGLGSRLLDRLLLQAPDCDAVFCNNDDLALGVLFQCQRRQIAIPQQLAIAGFNGLDASAWSNPSLTTVDTPRYDIGKAAASMLLQLMAGKTPVATRVDLGYQLLARDST</sequence>
<feature type="domain" description="HTH lacI-type" evidence="4">
    <location>
        <begin position="13"/>
        <end position="67"/>
    </location>
</feature>
<dbReference type="Gene3D" id="3.40.50.2300">
    <property type="match status" value="2"/>
</dbReference>
<dbReference type="PROSITE" id="PS50932">
    <property type="entry name" value="HTH_LACI_2"/>
    <property type="match status" value="1"/>
</dbReference>
<accession>A0A495BJT4</accession>
<evidence type="ECO:0000259" key="4">
    <source>
        <dbReference type="PROSITE" id="PS50932"/>
    </source>
</evidence>